<gene>
    <name evidence="5" type="ORF">AK812_SmicGene3737</name>
</gene>
<feature type="transmembrane region" description="Helical" evidence="4">
    <location>
        <begin position="866"/>
        <end position="887"/>
    </location>
</feature>
<feature type="transmembrane region" description="Helical" evidence="4">
    <location>
        <begin position="614"/>
        <end position="635"/>
    </location>
</feature>
<feature type="transmembrane region" description="Helical" evidence="4">
    <location>
        <begin position="656"/>
        <end position="675"/>
    </location>
</feature>
<dbReference type="SUPFAM" id="SSF48452">
    <property type="entry name" value="TPR-like"/>
    <property type="match status" value="1"/>
</dbReference>
<dbReference type="InterPro" id="IPR039663">
    <property type="entry name" value="AIP/AIPL1/TTC9"/>
</dbReference>
<dbReference type="EMBL" id="LSRX01000044">
    <property type="protein sequence ID" value="OLQ12387.1"/>
    <property type="molecule type" value="Genomic_DNA"/>
</dbReference>
<evidence type="ECO:0000313" key="6">
    <source>
        <dbReference type="Proteomes" id="UP000186817"/>
    </source>
</evidence>
<name>A0A1Q9EY62_SYMMI</name>
<evidence type="ECO:0000256" key="4">
    <source>
        <dbReference type="SAM" id="Phobius"/>
    </source>
</evidence>
<feature type="transmembrane region" description="Helical" evidence="4">
    <location>
        <begin position="765"/>
        <end position="792"/>
    </location>
</feature>
<dbReference type="Gene3D" id="1.10.490.10">
    <property type="entry name" value="Globins"/>
    <property type="match status" value="2"/>
</dbReference>
<keyword evidence="1" id="KW-0677">Repeat</keyword>
<keyword evidence="4" id="KW-0472">Membrane</keyword>
<keyword evidence="6" id="KW-1185">Reference proteome</keyword>
<sequence length="1455" mass="163658">MDAQDVIEMVELDDFTITEVKTGWKIMDHKGAYLDFFESLKVAAPLSGPMLKRAHAAWEAFGKLITGLDDVQQLRAGMEFCALRHMGVALQQSDVDSFKTVLLELCGSKLGALLTPEFQFGVTMLVDAMGRTMLRTRTKFETRLRILRTSWTALEQSGGEKLDIDSPVSPRTHDGKVEPEINSEPASPSEKSTGTGEHKGRKSLKSVGSVHVPRSFHDMVLFNASVMNMSENVWFEEMLQSLRALVPNCGNISRLQEECDLLCLALVHYDEVNLNTFKQVMFASLRSLLPSQWNTEHENAWSWFWDGVEQRLTTGMPLTAVYMNHLQSFLRMDEAACFAFKMEVFETFFATCEQSQEFLKASNAKLQFIAGRILDIMTDMFRTPQLAVKDISALGLLHAGYGVREELISPFVTSFMSAVKNVCPEDSWLRGIQWTFELVSRTLARTLAEGSTAVMRAITKNSARQLEKAVSSAPRGQREQMLLRVQVGTESISPLLWAIQSGALRSAEAILMDLLSIRADRARYYYGMEGLWDRHPDIVPLLCKQAPSLMGHLLDGLMWRSKQIKGGMRRVNYYISRILVNEEGELAPSMPQLVKHGDPNLLCHPCTRFVFDLLWARMCCLAFMVTKLWFVLTLLDFIVGLQYGILMFDSAGPGRWALISCRLFMYIFSLGHLFVKHTSQFARAYNQGRTVRCSRCLRLPAYLLSSRQEFVEFVLAVFLFCMLTMEPFLHCLNVDDRFVTNCCEHGEFYCTLSDNYDRISTIPMLLYFILASDLVYLSIHLSSFVVICTSLWWEFVLYLGALVFMATAFASAIACLPQTGADASIQLRDFYNWPSAFQSLMSMSLNMYSGNNFEEIHTATEVPLKFWIIAFGACWQIFLANLMIAHFCESYRGIFQDAMGHAWLTRGTVILETAMPLISAKKWKDFMLSLRLEEPCELDEGDVGPCGGLATVEGPFEHLKSPSVELDRVQRFGGLASVDLPWPEDKADKDDASDMVYKITNARFDEQDRMLKEICIKLGIRASGTVTGSSAGSMMGHSELSDRPKAKLAVVEGPGSSIPDESIPGDNSDVAATEMMEESPAATRRDVEYFEFSCGNCTTPSPMFVVAVSHGQEITRLLELGRPSEAEGILQDSENVSSQSSPKQMVKRECFHNSRRDFTPKEVRCWHDPRQSVLEQLESFLDDEDLLQQVQKLRESGNEHVRQGRYADAAWCYEDCLQVLWGLAAQEVFEGGRDLIYPSEVKERAKRQGTGLWRQLRTAETAVVTNLSPASAGTVLVPVVAKFLMCMGIVFITGQLPDWPPSPERAIQGFGPFRSDIPEAAVAESGSLVLSVAELCEIALAYDAEHVKAMRRMAHALCALHRYEEAEARLTQAARLRPKDVAIRQDLNRTRRQSEEVCRRAKEWEKEVEAATLLANVRAAMQKYFYFSCNVIAMARYAVSFSDFAGLEADGKTIL</sequence>
<organism evidence="5 6">
    <name type="scientific">Symbiodinium microadriaticum</name>
    <name type="common">Dinoflagellate</name>
    <name type="synonym">Zooxanthella microadriatica</name>
    <dbReference type="NCBI Taxonomy" id="2951"/>
    <lineage>
        <taxon>Eukaryota</taxon>
        <taxon>Sar</taxon>
        <taxon>Alveolata</taxon>
        <taxon>Dinophyceae</taxon>
        <taxon>Suessiales</taxon>
        <taxon>Symbiodiniaceae</taxon>
        <taxon>Symbiodinium</taxon>
    </lineage>
</organism>
<dbReference type="Proteomes" id="UP000186817">
    <property type="component" value="Unassembled WGS sequence"/>
</dbReference>
<feature type="transmembrane region" description="Helical" evidence="4">
    <location>
        <begin position="710"/>
        <end position="729"/>
    </location>
</feature>
<proteinExistence type="predicted"/>
<evidence type="ECO:0000313" key="5">
    <source>
        <dbReference type="EMBL" id="OLQ12387.1"/>
    </source>
</evidence>
<comment type="caution">
    <text evidence="5">The sequence shown here is derived from an EMBL/GenBank/DDBJ whole genome shotgun (WGS) entry which is preliminary data.</text>
</comment>
<feature type="region of interest" description="Disordered" evidence="3">
    <location>
        <begin position="158"/>
        <end position="206"/>
    </location>
</feature>
<keyword evidence="4" id="KW-0812">Transmembrane</keyword>
<dbReference type="GO" id="GO:0019825">
    <property type="term" value="F:oxygen binding"/>
    <property type="evidence" value="ECO:0007669"/>
    <property type="project" value="InterPro"/>
</dbReference>
<evidence type="ECO:0000256" key="2">
    <source>
        <dbReference type="ARBA" id="ARBA00022803"/>
    </source>
</evidence>
<protein>
    <submittedName>
        <fullName evidence="5">Uncharacterized protein</fullName>
    </submittedName>
</protein>
<keyword evidence="4" id="KW-1133">Transmembrane helix</keyword>
<feature type="compositionally biased region" description="Polar residues" evidence="3">
    <location>
        <begin position="184"/>
        <end position="195"/>
    </location>
</feature>
<accession>A0A1Q9EY62</accession>
<dbReference type="GO" id="GO:0020037">
    <property type="term" value="F:heme binding"/>
    <property type="evidence" value="ECO:0007669"/>
    <property type="project" value="InterPro"/>
</dbReference>
<dbReference type="OrthoDB" id="413462at2759"/>
<feature type="transmembrane region" description="Helical" evidence="4">
    <location>
        <begin position="798"/>
        <end position="816"/>
    </location>
</feature>
<dbReference type="Gene3D" id="1.25.40.10">
    <property type="entry name" value="Tetratricopeptide repeat domain"/>
    <property type="match status" value="1"/>
</dbReference>
<dbReference type="PANTHER" id="PTHR11242:SF0">
    <property type="entry name" value="TPR_REGION DOMAIN-CONTAINING PROTEIN"/>
    <property type="match status" value="1"/>
</dbReference>
<evidence type="ECO:0000256" key="1">
    <source>
        <dbReference type="ARBA" id="ARBA00022737"/>
    </source>
</evidence>
<dbReference type="PANTHER" id="PTHR11242">
    <property type="entry name" value="ARYL HYDROCARBON RECEPTOR INTERACTING PROTEIN RELATED"/>
    <property type="match status" value="1"/>
</dbReference>
<dbReference type="InterPro" id="IPR011990">
    <property type="entry name" value="TPR-like_helical_dom_sf"/>
</dbReference>
<keyword evidence="2" id="KW-0802">TPR repeat</keyword>
<dbReference type="InterPro" id="IPR012292">
    <property type="entry name" value="Globin/Proto"/>
</dbReference>
<evidence type="ECO:0000256" key="3">
    <source>
        <dbReference type="SAM" id="MobiDB-lite"/>
    </source>
</evidence>
<reference evidence="5 6" key="1">
    <citation type="submission" date="2016-02" db="EMBL/GenBank/DDBJ databases">
        <title>Genome analysis of coral dinoflagellate symbionts highlights evolutionary adaptations to a symbiotic lifestyle.</title>
        <authorList>
            <person name="Aranda M."/>
            <person name="Li Y."/>
            <person name="Liew Y.J."/>
            <person name="Baumgarten S."/>
            <person name="Simakov O."/>
            <person name="Wilson M."/>
            <person name="Piel J."/>
            <person name="Ashoor H."/>
            <person name="Bougouffa S."/>
            <person name="Bajic V.B."/>
            <person name="Ryu T."/>
            <person name="Ravasi T."/>
            <person name="Bayer T."/>
            <person name="Micklem G."/>
            <person name="Kim H."/>
            <person name="Bhak J."/>
            <person name="Lajeunesse T.C."/>
            <person name="Voolstra C.R."/>
        </authorList>
    </citation>
    <scope>NUCLEOTIDE SEQUENCE [LARGE SCALE GENOMIC DNA]</scope>
    <source>
        <strain evidence="5 6">CCMP2467</strain>
    </source>
</reference>